<sequence>MCVAVNTNAEEHEGVDPEDVLKAAEAERSRIGRFNLAVVGGTGVGKSSLINAVFGSDHARTGVGLPVTRGINYHKNSDGTLGIWDFEGFEVGTSMRPADIVRENLAMIAAGPPGQRIAAVWYCVASSSARLQPAEIDVLAEFKAQGLPVVVVLTKVARARTGMKVSVGSGLTRDWAISDDARAMLDWFEDPRSADGTPIDLPIDAVVATAAVDQGRFGGPMHGLEQLLEVTRELSPAEWDDAIKVAQKIVPDLKREMCRRVISAAATAAGGVAFVPIPVADAVALSGIQLAMMGKICAYYGMDLKVLGSGQLITQLAVQFAGKALARSLLKLIPGAGMFVNAAVAGGLTFATGEAWMRFCEAVSTGKVKVEDIEEAWGAYAPSVPQVIDGIRKFSTMKR</sequence>
<dbReference type="Pfam" id="PF01926">
    <property type="entry name" value="MMR_HSR1"/>
    <property type="match status" value="1"/>
</dbReference>
<dbReference type="InterPro" id="IPR027417">
    <property type="entry name" value="P-loop_NTPase"/>
</dbReference>
<dbReference type="AlphaFoldDB" id="A0A3N4Z4Y9"/>
<comment type="caution">
    <text evidence="6">The sequence shown here is derived from an EMBL/GenBank/DDBJ whole genome shotgun (WGS) entry which is preliminary data.</text>
</comment>
<keyword evidence="2" id="KW-0812">Transmembrane</keyword>
<evidence type="ECO:0000313" key="6">
    <source>
        <dbReference type="EMBL" id="RPF20988.1"/>
    </source>
</evidence>
<evidence type="ECO:0000256" key="1">
    <source>
        <dbReference type="ARBA" id="ARBA00004141"/>
    </source>
</evidence>
<dbReference type="GO" id="GO:0005525">
    <property type="term" value="F:GTP binding"/>
    <property type="evidence" value="ECO:0007669"/>
    <property type="project" value="InterPro"/>
</dbReference>
<keyword evidence="4" id="KW-0472">Membrane</keyword>
<dbReference type="Gene3D" id="3.40.50.300">
    <property type="entry name" value="P-loop containing nucleotide triphosphate hydrolases"/>
    <property type="match status" value="1"/>
</dbReference>
<name>A0A3N4Z4Y9_9MICO</name>
<evidence type="ECO:0000259" key="5">
    <source>
        <dbReference type="Pfam" id="PF01926"/>
    </source>
</evidence>
<dbReference type="InterPro" id="IPR006073">
    <property type="entry name" value="GTP-bd"/>
</dbReference>
<accession>A0A3N4Z4Y9</accession>
<organism evidence="6 7">
    <name type="scientific">Myceligenerans xiligouense</name>
    <dbReference type="NCBI Taxonomy" id="253184"/>
    <lineage>
        <taxon>Bacteria</taxon>
        <taxon>Bacillati</taxon>
        <taxon>Actinomycetota</taxon>
        <taxon>Actinomycetes</taxon>
        <taxon>Micrococcales</taxon>
        <taxon>Promicromonosporaceae</taxon>
        <taxon>Myceligenerans</taxon>
    </lineage>
</organism>
<feature type="domain" description="G" evidence="5">
    <location>
        <begin position="36"/>
        <end position="155"/>
    </location>
</feature>
<dbReference type="InterPro" id="IPR021147">
    <property type="entry name" value="DUF697"/>
</dbReference>
<reference evidence="6 7" key="1">
    <citation type="submission" date="2018-11" db="EMBL/GenBank/DDBJ databases">
        <title>Sequencing the genomes of 1000 actinobacteria strains.</title>
        <authorList>
            <person name="Klenk H.-P."/>
        </authorList>
    </citation>
    <scope>NUCLEOTIDE SEQUENCE [LARGE SCALE GENOMIC DNA]</scope>
    <source>
        <strain evidence="6 7">DSM 15700</strain>
    </source>
</reference>
<dbReference type="SUPFAM" id="SSF52540">
    <property type="entry name" value="P-loop containing nucleoside triphosphate hydrolases"/>
    <property type="match status" value="1"/>
</dbReference>
<dbReference type="EMBL" id="RKQZ01000001">
    <property type="protein sequence ID" value="RPF20988.1"/>
    <property type="molecule type" value="Genomic_DNA"/>
</dbReference>
<comment type="subcellular location">
    <subcellularLocation>
        <location evidence="1">Membrane</location>
        <topology evidence="1">Multi-pass membrane protein</topology>
    </subcellularLocation>
</comment>
<evidence type="ECO:0000256" key="3">
    <source>
        <dbReference type="ARBA" id="ARBA00022989"/>
    </source>
</evidence>
<evidence type="ECO:0000313" key="7">
    <source>
        <dbReference type="Proteomes" id="UP000280501"/>
    </source>
</evidence>
<protein>
    <submittedName>
        <fullName evidence="6">Uncharacterized protein (DUF697 family)</fullName>
    </submittedName>
</protein>
<dbReference type="GO" id="GO:0016020">
    <property type="term" value="C:membrane"/>
    <property type="evidence" value="ECO:0007669"/>
    <property type="project" value="UniProtKB-SubCell"/>
</dbReference>
<dbReference type="Pfam" id="PF05128">
    <property type="entry name" value="DUF697"/>
    <property type="match status" value="1"/>
</dbReference>
<evidence type="ECO:0000256" key="2">
    <source>
        <dbReference type="ARBA" id="ARBA00022692"/>
    </source>
</evidence>
<proteinExistence type="predicted"/>
<dbReference type="CDD" id="cd00882">
    <property type="entry name" value="Ras_like_GTPase"/>
    <property type="match status" value="1"/>
</dbReference>
<keyword evidence="3" id="KW-1133">Transmembrane helix</keyword>
<dbReference type="Proteomes" id="UP000280501">
    <property type="component" value="Unassembled WGS sequence"/>
</dbReference>
<gene>
    <name evidence="6" type="ORF">EDD34_1596</name>
</gene>
<evidence type="ECO:0000256" key="4">
    <source>
        <dbReference type="ARBA" id="ARBA00023136"/>
    </source>
</evidence>
<keyword evidence="7" id="KW-1185">Reference proteome</keyword>